<evidence type="ECO:0000313" key="13">
    <source>
        <dbReference type="Proteomes" id="UP000246569"/>
    </source>
</evidence>
<feature type="binding site" evidence="10">
    <location>
        <begin position="108"/>
        <end position="111"/>
    </location>
    <ligand>
        <name>ATP</name>
        <dbReference type="ChEBI" id="CHEBI:30616"/>
    </ligand>
</feature>
<feature type="binding site" description="in other chain" evidence="10">
    <location>
        <position position="228"/>
    </location>
    <ligand>
        <name>substrate</name>
        <note>ligand shared between dimeric partners</note>
    </ligand>
</feature>
<feature type="domain" description="Phosphofructokinase" evidence="11">
    <location>
        <begin position="6"/>
        <end position="297"/>
    </location>
</feature>
<dbReference type="OrthoDB" id="9802503at2"/>
<keyword evidence="10" id="KW-0547">Nucleotide-binding</keyword>
<dbReference type="PRINTS" id="PR00476">
    <property type="entry name" value="PHFRCTKINASE"/>
</dbReference>
<dbReference type="GO" id="GO:0003872">
    <property type="term" value="F:6-phosphofructokinase activity"/>
    <property type="evidence" value="ECO:0007669"/>
    <property type="project" value="UniProtKB-UniRule"/>
</dbReference>
<evidence type="ECO:0000259" key="11">
    <source>
        <dbReference type="Pfam" id="PF00365"/>
    </source>
</evidence>
<keyword evidence="5 10" id="KW-0808">Transferase</keyword>
<dbReference type="InterPro" id="IPR000023">
    <property type="entry name" value="Phosphofructokinase_dom"/>
</dbReference>
<keyword evidence="10" id="KW-0067">ATP-binding</keyword>
<dbReference type="GO" id="GO:0047334">
    <property type="term" value="F:diphosphate-fructose-6-phosphate 1-phosphotransferase activity"/>
    <property type="evidence" value="ECO:0007669"/>
    <property type="project" value="InterPro"/>
</dbReference>
<comment type="pathway">
    <text evidence="3 10">Carbohydrate degradation; glycolysis; D-glyceraldehyde 3-phosphate and glycerone phosphate from D-glucose: step 3/4.</text>
</comment>
<dbReference type="PIRSF" id="PIRSF000532">
    <property type="entry name" value="ATP_PFK_prok"/>
    <property type="match status" value="1"/>
</dbReference>
<evidence type="ECO:0000256" key="6">
    <source>
        <dbReference type="ARBA" id="ARBA00022723"/>
    </source>
</evidence>
<dbReference type="RefSeq" id="WP_110020571.1">
    <property type="nucleotide sequence ID" value="NZ_QGTJ01000018.1"/>
</dbReference>
<dbReference type="Pfam" id="PF00365">
    <property type="entry name" value="PFK"/>
    <property type="match status" value="1"/>
</dbReference>
<accession>A0A317MRI0</accession>
<dbReference type="GO" id="GO:0070095">
    <property type="term" value="F:fructose-6-phosphate binding"/>
    <property type="evidence" value="ECO:0007669"/>
    <property type="project" value="TreeGrafter"/>
</dbReference>
<dbReference type="InterPro" id="IPR035966">
    <property type="entry name" value="PKF_sf"/>
</dbReference>
<dbReference type="GO" id="GO:0042802">
    <property type="term" value="F:identical protein binding"/>
    <property type="evidence" value="ECO:0007669"/>
    <property type="project" value="TreeGrafter"/>
</dbReference>
<feature type="active site" description="Proton acceptor" evidence="10">
    <location>
        <position position="133"/>
    </location>
</feature>
<dbReference type="InterPro" id="IPR012829">
    <property type="entry name" value="Phosphofructokinase_III"/>
</dbReference>
<dbReference type="SUPFAM" id="SSF53784">
    <property type="entry name" value="Phosphofructokinase"/>
    <property type="match status" value="1"/>
</dbReference>
<gene>
    <name evidence="10" type="primary">pfkA</name>
    <name evidence="12" type="ORF">C7443_1183</name>
</gene>
<comment type="subunit">
    <text evidence="10">Homodimer or homotetramer.</text>
</comment>
<evidence type="ECO:0000256" key="1">
    <source>
        <dbReference type="ARBA" id="ARBA00001946"/>
    </source>
</evidence>
<comment type="catalytic activity">
    <reaction evidence="10">
        <text>beta-D-fructose 6-phosphate + ATP = beta-D-fructose 1,6-bisphosphate + ADP + H(+)</text>
        <dbReference type="Rhea" id="RHEA:16109"/>
        <dbReference type="ChEBI" id="CHEBI:15378"/>
        <dbReference type="ChEBI" id="CHEBI:30616"/>
        <dbReference type="ChEBI" id="CHEBI:32966"/>
        <dbReference type="ChEBI" id="CHEBI:57634"/>
        <dbReference type="ChEBI" id="CHEBI:456216"/>
        <dbReference type="EC" id="2.7.1.11"/>
    </reaction>
</comment>
<dbReference type="UniPathway" id="UPA00109">
    <property type="reaction ID" value="UER00182"/>
</dbReference>
<comment type="similarity">
    <text evidence="10">Belongs to the phosphofructokinase type A (PFKA) family. Mixed-substrate PFK group III subfamily.</text>
</comment>
<feature type="binding site" description="in other chain" evidence="10">
    <location>
        <begin position="131"/>
        <end position="133"/>
    </location>
    <ligand>
        <name>substrate</name>
        <note>ligand shared between dimeric partners</note>
    </ligand>
</feature>
<feature type="binding site" evidence="10">
    <location>
        <position position="13"/>
    </location>
    <ligand>
        <name>ATP</name>
        <dbReference type="ChEBI" id="CHEBI:30616"/>
    </ligand>
</feature>
<feature type="binding site" description="in other chain" evidence="10">
    <location>
        <begin position="271"/>
        <end position="274"/>
    </location>
    <ligand>
        <name>substrate</name>
        <note>ligand shared between dimeric partners</note>
    </ligand>
</feature>
<dbReference type="GO" id="GO:0030388">
    <property type="term" value="P:fructose 1,6-bisphosphate metabolic process"/>
    <property type="evidence" value="ECO:0007669"/>
    <property type="project" value="TreeGrafter"/>
</dbReference>
<dbReference type="GO" id="GO:0016208">
    <property type="term" value="F:AMP binding"/>
    <property type="evidence" value="ECO:0007669"/>
    <property type="project" value="TreeGrafter"/>
</dbReference>
<dbReference type="InterPro" id="IPR022953">
    <property type="entry name" value="ATP_PFK"/>
</dbReference>
<dbReference type="EMBL" id="QGTJ01000018">
    <property type="protein sequence ID" value="PWV58371.1"/>
    <property type="molecule type" value="Genomic_DNA"/>
</dbReference>
<dbReference type="Proteomes" id="UP000246569">
    <property type="component" value="Unassembled WGS sequence"/>
</dbReference>
<keyword evidence="8 10" id="KW-0460">Magnesium</keyword>
<dbReference type="Gene3D" id="3.40.50.450">
    <property type="match status" value="1"/>
</dbReference>
<dbReference type="GO" id="GO:0061621">
    <property type="term" value="P:canonical glycolysis"/>
    <property type="evidence" value="ECO:0007669"/>
    <property type="project" value="TreeGrafter"/>
</dbReference>
<dbReference type="PANTHER" id="PTHR13697">
    <property type="entry name" value="PHOSPHOFRUCTOKINASE"/>
    <property type="match status" value="1"/>
</dbReference>
<evidence type="ECO:0000256" key="7">
    <source>
        <dbReference type="ARBA" id="ARBA00022777"/>
    </source>
</evidence>
<name>A0A317MRI0_9GAMM</name>
<dbReference type="EC" id="2.7.1.11" evidence="10"/>
<evidence type="ECO:0000256" key="3">
    <source>
        <dbReference type="ARBA" id="ARBA00004679"/>
    </source>
</evidence>
<evidence type="ECO:0000313" key="12">
    <source>
        <dbReference type="EMBL" id="PWV58371.1"/>
    </source>
</evidence>
<comment type="caution">
    <text evidence="12">The sequence shown here is derived from an EMBL/GenBank/DDBJ whole genome shotgun (WGS) entry which is preliminary data.</text>
</comment>
<dbReference type="GO" id="GO:0006002">
    <property type="term" value="P:fructose 6-phosphate metabolic process"/>
    <property type="evidence" value="ECO:0007669"/>
    <property type="project" value="InterPro"/>
</dbReference>
<dbReference type="GO" id="GO:0048029">
    <property type="term" value="F:monosaccharide binding"/>
    <property type="evidence" value="ECO:0007669"/>
    <property type="project" value="TreeGrafter"/>
</dbReference>
<dbReference type="InterPro" id="IPR012003">
    <property type="entry name" value="ATP_PFK_prok-type"/>
</dbReference>
<protein>
    <recommendedName>
        <fullName evidence="10">ATP-dependent 6-phosphofructokinase</fullName>
        <shortName evidence="10">ATP-PFK</shortName>
        <shortName evidence="10">Phosphofructokinase</shortName>
        <ecNumber evidence="10">2.7.1.11</ecNumber>
    </recommendedName>
    <alternativeName>
        <fullName evidence="10">Phosphohexokinase</fullName>
    </alternativeName>
</protein>
<comment type="caution">
    <text evidence="10">Lacks conserved residue(s) required for the propagation of feature annotation.</text>
</comment>
<evidence type="ECO:0000256" key="5">
    <source>
        <dbReference type="ARBA" id="ARBA00022679"/>
    </source>
</evidence>
<dbReference type="PANTHER" id="PTHR13697:SF52">
    <property type="entry name" value="ATP-DEPENDENT 6-PHOSPHOFRUCTOKINASE 3"/>
    <property type="match status" value="1"/>
</dbReference>
<dbReference type="GO" id="GO:0005945">
    <property type="term" value="C:6-phosphofructokinase complex"/>
    <property type="evidence" value="ECO:0007669"/>
    <property type="project" value="TreeGrafter"/>
</dbReference>
<feature type="site" description="Important for substrate specificity; cannot use PPi as phosphoryl donor" evidence="10">
    <location>
        <position position="110"/>
    </location>
</feature>
<feature type="binding site" description="in other chain" evidence="10">
    <location>
        <begin position="175"/>
        <end position="177"/>
    </location>
    <ligand>
        <name>substrate</name>
        <note>ligand shared between dimeric partners</note>
    </ligand>
</feature>
<dbReference type="NCBIfam" id="NF002872">
    <property type="entry name" value="PRK03202.1"/>
    <property type="match status" value="1"/>
</dbReference>
<reference evidence="12 13" key="1">
    <citation type="submission" date="2018-05" db="EMBL/GenBank/DDBJ databases">
        <title>Genomic Encyclopedia of Type Strains, Phase IV (KMG-IV): sequencing the most valuable type-strain genomes for metagenomic binning, comparative biology and taxonomic classification.</title>
        <authorList>
            <person name="Goeker M."/>
        </authorList>
    </citation>
    <scope>NUCLEOTIDE SEQUENCE [LARGE SCALE GENOMIC DNA]</scope>
    <source>
        <strain evidence="12 13">DSM 23606</strain>
    </source>
</reference>
<keyword evidence="6 10" id="KW-0479">Metal-binding</keyword>
<feature type="binding site" evidence="10">
    <location>
        <begin position="75"/>
        <end position="76"/>
    </location>
    <ligand>
        <name>ATP</name>
        <dbReference type="ChEBI" id="CHEBI:30616"/>
    </ligand>
</feature>
<organism evidence="12 13">
    <name type="scientific">Plasticicumulans acidivorans</name>
    <dbReference type="NCBI Taxonomy" id="886464"/>
    <lineage>
        <taxon>Bacteria</taxon>
        <taxon>Pseudomonadati</taxon>
        <taxon>Pseudomonadota</taxon>
        <taxon>Gammaproteobacteria</taxon>
        <taxon>Candidatus Competibacteraceae</taxon>
        <taxon>Plasticicumulans</taxon>
    </lineage>
</organism>
<keyword evidence="7 10" id="KW-0418">Kinase</keyword>
<dbReference type="HAMAP" id="MF_01976">
    <property type="entry name" value="Phosphofructokinase_III"/>
    <property type="match status" value="1"/>
</dbReference>
<dbReference type="GO" id="GO:0046872">
    <property type="term" value="F:metal ion binding"/>
    <property type="evidence" value="ECO:0007669"/>
    <property type="project" value="UniProtKB-KW"/>
</dbReference>
<dbReference type="Gene3D" id="3.40.50.460">
    <property type="entry name" value="Phosphofructokinase domain"/>
    <property type="match status" value="1"/>
</dbReference>
<keyword evidence="13" id="KW-1185">Reference proteome</keyword>
<evidence type="ECO:0000256" key="9">
    <source>
        <dbReference type="ARBA" id="ARBA00023152"/>
    </source>
</evidence>
<evidence type="ECO:0000256" key="4">
    <source>
        <dbReference type="ARBA" id="ARBA00022490"/>
    </source>
</evidence>
<keyword evidence="9 10" id="KW-0324">Glycolysis</keyword>
<sequence>MPKRHIGLLTAGGDCQGLNAAIRAVVQAGVGRYGWEFTGFEDGFIGLAENRTQELTLDRVASILPLGGTMLGTGRGVSGAAESGPDAIAACIKNFHERKLDALVCLGGDGTQRFAALLSAEGLPVVTLPKTIDNDIRGTDTSFGFATATAIAVEAIDRLHTTASSHHRIMLVEVMGRDAGWLAAASGLAGGADIVLIPEIPYSVDRVIEVAQERRHRGRHYSMIVIAEGAYTQDEATQPGFRPRMHSAALRLVDELPARTGIDTRLVTLGYTMRGGAPCPVDRILATELGVNAVEFIENGRFGMMVAKCGAGVGAVPLDSVAGPPRVVPTDDPLLVTLRRIGVCMGD</sequence>
<keyword evidence="4 10" id="KW-0963">Cytoplasm</keyword>
<evidence type="ECO:0000256" key="8">
    <source>
        <dbReference type="ARBA" id="ARBA00022842"/>
    </source>
</evidence>
<feature type="binding site" evidence="10">
    <location>
        <position position="265"/>
    </location>
    <ligand>
        <name>substrate</name>
        <note>ligand shared between dimeric partners</note>
    </ligand>
</feature>
<dbReference type="GO" id="GO:0005524">
    <property type="term" value="F:ATP binding"/>
    <property type="evidence" value="ECO:0007669"/>
    <property type="project" value="UniProtKB-KW"/>
</dbReference>
<feature type="binding site" evidence="10">
    <location>
        <position position="168"/>
    </location>
    <ligand>
        <name>substrate</name>
        <note>ligand shared between dimeric partners</note>
    </ligand>
</feature>
<feature type="binding site" evidence="10">
    <location>
        <position position="109"/>
    </location>
    <ligand>
        <name>Mg(2+)</name>
        <dbReference type="ChEBI" id="CHEBI:18420"/>
        <note>catalytic</note>
    </ligand>
</feature>
<comment type="subcellular location">
    <subcellularLocation>
        <location evidence="2 10">Cytoplasm</location>
    </subcellularLocation>
</comment>
<comment type="cofactor">
    <cofactor evidence="1 10">
        <name>Mg(2+)</name>
        <dbReference type="ChEBI" id="CHEBI:18420"/>
    </cofactor>
</comment>
<proteinExistence type="inferred from homology"/>
<evidence type="ECO:0000256" key="10">
    <source>
        <dbReference type="HAMAP-Rule" id="MF_01976"/>
    </source>
</evidence>
<evidence type="ECO:0000256" key="2">
    <source>
        <dbReference type="ARBA" id="ARBA00004496"/>
    </source>
</evidence>
<dbReference type="AlphaFoldDB" id="A0A317MRI0"/>
<dbReference type="FunFam" id="3.40.50.460:FF:000002">
    <property type="entry name" value="ATP-dependent 6-phosphofructokinase"/>
    <property type="match status" value="1"/>
</dbReference>
<comment type="function">
    <text evidence="10">Catalyzes the phosphorylation of D-fructose 6-phosphate to fructose 1,6-bisphosphate by ATP, the first committing step of glycolysis.</text>
</comment>